<comment type="similarity">
    <text evidence="2 6">Belongs to the FKBP-type PPIase family.</text>
</comment>
<comment type="caution">
    <text evidence="9">The sequence shown here is derived from an EMBL/GenBank/DDBJ whole genome shotgun (WGS) entry which is preliminary data.</text>
</comment>
<evidence type="ECO:0000256" key="1">
    <source>
        <dbReference type="ARBA" id="ARBA00000971"/>
    </source>
</evidence>
<evidence type="ECO:0000313" key="10">
    <source>
        <dbReference type="Proteomes" id="UP001595615"/>
    </source>
</evidence>
<sequence>MRMMVMAGLLMAAVPATAAPVAMPGPSYEVLAAGPGAGAYPTRADLVTIRYVGKLANGDIFSTSADEGRGITEFPVRGVVPGFSALVQMMRVGDKWRFHLPGYLAYAKPGRTHQPPEPTLKRDVPPNADLIFDVELVAIRKAPAT</sequence>
<name>A0ABV7XAX3_9SPHN</name>
<dbReference type="Pfam" id="PF00254">
    <property type="entry name" value="FKBP_C"/>
    <property type="match status" value="1"/>
</dbReference>
<evidence type="ECO:0000256" key="6">
    <source>
        <dbReference type="RuleBase" id="RU003915"/>
    </source>
</evidence>
<accession>A0ABV7XAX3</accession>
<dbReference type="PANTHER" id="PTHR43811:SF19">
    <property type="entry name" value="39 KDA FK506-BINDING NUCLEAR PROTEIN"/>
    <property type="match status" value="1"/>
</dbReference>
<evidence type="ECO:0000256" key="5">
    <source>
        <dbReference type="PROSITE-ProRule" id="PRU00277"/>
    </source>
</evidence>
<dbReference type="EC" id="5.2.1.8" evidence="6"/>
<reference evidence="10" key="1">
    <citation type="journal article" date="2019" name="Int. J. Syst. Evol. Microbiol.">
        <title>The Global Catalogue of Microorganisms (GCM) 10K type strain sequencing project: providing services to taxonomists for standard genome sequencing and annotation.</title>
        <authorList>
            <consortium name="The Broad Institute Genomics Platform"/>
            <consortium name="The Broad Institute Genome Sequencing Center for Infectious Disease"/>
            <person name="Wu L."/>
            <person name="Ma J."/>
        </authorList>
    </citation>
    <scope>NUCLEOTIDE SEQUENCE [LARGE SCALE GENOMIC DNA]</scope>
    <source>
        <strain evidence="10">KCTC 42644</strain>
    </source>
</reference>
<keyword evidence="3 5" id="KW-0697">Rotamase</keyword>
<feature type="chain" id="PRO_5046241343" description="Peptidyl-prolyl cis-trans isomerase" evidence="7">
    <location>
        <begin position="19"/>
        <end position="145"/>
    </location>
</feature>
<evidence type="ECO:0000313" key="9">
    <source>
        <dbReference type="EMBL" id="MFC3712848.1"/>
    </source>
</evidence>
<proteinExistence type="inferred from homology"/>
<protein>
    <recommendedName>
        <fullName evidence="6">Peptidyl-prolyl cis-trans isomerase</fullName>
        <ecNumber evidence="6">5.2.1.8</ecNumber>
    </recommendedName>
</protein>
<dbReference type="EMBL" id="JBHRXV010000008">
    <property type="protein sequence ID" value="MFC3712848.1"/>
    <property type="molecule type" value="Genomic_DNA"/>
</dbReference>
<keyword evidence="7" id="KW-0732">Signal</keyword>
<dbReference type="PROSITE" id="PS50059">
    <property type="entry name" value="FKBP_PPIASE"/>
    <property type="match status" value="1"/>
</dbReference>
<keyword evidence="4 5" id="KW-0413">Isomerase</keyword>
<dbReference type="Gene3D" id="3.10.50.40">
    <property type="match status" value="1"/>
</dbReference>
<dbReference type="InterPro" id="IPR001179">
    <property type="entry name" value="PPIase_FKBP_dom"/>
</dbReference>
<organism evidence="9 10">
    <name type="scientific">Sphingoaurantiacus capsulatus</name>
    <dbReference type="NCBI Taxonomy" id="1771310"/>
    <lineage>
        <taxon>Bacteria</taxon>
        <taxon>Pseudomonadati</taxon>
        <taxon>Pseudomonadota</taxon>
        <taxon>Alphaproteobacteria</taxon>
        <taxon>Sphingomonadales</taxon>
        <taxon>Sphingosinicellaceae</taxon>
        <taxon>Sphingoaurantiacus</taxon>
    </lineage>
</organism>
<gene>
    <name evidence="9" type="ORF">ACFOMD_09720</name>
</gene>
<dbReference type="InterPro" id="IPR046357">
    <property type="entry name" value="PPIase_dom_sf"/>
</dbReference>
<evidence type="ECO:0000256" key="7">
    <source>
        <dbReference type="SAM" id="SignalP"/>
    </source>
</evidence>
<feature type="signal peptide" evidence="7">
    <location>
        <begin position="1"/>
        <end position="18"/>
    </location>
</feature>
<dbReference type="PANTHER" id="PTHR43811">
    <property type="entry name" value="FKBP-TYPE PEPTIDYL-PROLYL CIS-TRANS ISOMERASE FKPA"/>
    <property type="match status" value="1"/>
</dbReference>
<evidence type="ECO:0000256" key="4">
    <source>
        <dbReference type="ARBA" id="ARBA00023235"/>
    </source>
</evidence>
<dbReference type="GO" id="GO:0003755">
    <property type="term" value="F:peptidyl-prolyl cis-trans isomerase activity"/>
    <property type="evidence" value="ECO:0007669"/>
    <property type="project" value="UniProtKB-EC"/>
</dbReference>
<comment type="catalytic activity">
    <reaction evidence="1 5 6">
        <text>[protein]-peptidylproline (omega=180) = [protein]-peptidylproline (omega=0)</text>
        <dbReference type="Rhea" id="RHEA:16237"/>
        <dbReference type="Rhea" id="RHEA-COMP:10747"/>
        <dbReference type="Rhea" id="RHEA-COMP:10748"/>
        <dbReference type="ChEBI" id="CHEBI:83833"/>
        <dbReference type="ChEBI" id="CHEBI:83834"/>
        <dbReference type="EC" id="5.2.1.8"/>
    </reaction>
</comment>
<dbReference type="SUPFAM" id="SSF54534">
    <property type="entry name" value="FKBP-like"/>
    <property type="match status" value="1"/>
</dbReference>
<evidence type="ECO:0000259" key="8">
    <source>
        <dbReference type="PROSITE" id="PS50059"/>
    </source>
</evidence>
<keyword evidence="10" id="KW-1185">Reference proteome</keyword>
<feature type="domain" description="PPIase FKBP-type" evidence="8">
    <location>
        <begin position="44"/>
        <end position="140"/>
    </location>
</feature>
<evidence type="ECO:0000256" key="3">
    <source>
        <dbReference type="ARBA" id="ARBA00023110"/>
    </source>
</evidence>
<evidence type="ECO:0000256" key="2">
    <source>
        <dbReference type="ARBA" id="ARBA00006577"/>
    </source>
</evidence>
<dbReference type="Proteomes" id="UP001595615">
    <property type="component" value="Unassembled WGS sequence"/>
</dbReference>
<dbReference type="RefSeq" id="WP_380860536.1">
    <property type="nucleotide sequence ID" value="NZ_JBHRXV010000008.1"/>
</dbReference>